<comment type="caution">
    <text evidence="2">The sequence shown here is derived from an EMBL/GenBank/DDBJ whole genome shotgun (WGS) entry which is preliminary data.</text>
</comment>
<dbReference type="PROSITE" id="PS50004">
    <property type="entry name" value="C2"/>
    <property type="match status" value="1"/>
</dbReference>
<dbReference type="Pfam" id="PF00168">
    <property type="entry name" value="C2"/>
    <property type="match status" value="1"/>
</dbReference>
<feature type="domain" description="C2" evidence="1">
    <location>
        <begin position="1"/>
        <end position="121"/>
    </location>
</feature>
<sequence length="170" mass="19183">MQEGNRDFVGELSVTLVDARKLSYVFYGKTDPYVTLSIGDQKIRSKKNSQTTVIGPPGEPIWNQVKLLRFHMLVANPRKQKLLIQVKDSLGFADLTIGTGEVNYLILKNVCFSGQFVMMILGHIFTSLFHFIPNRVSLPHDLKEPSSLLGYIDYDHEHSFNTCSVAPILL</sequence>
<gene>
    <name evidence="2" type="ORF">CK203_015793</name>
</gene>
<dbReference type="Proteomes" id="UP000288805">
    <property type="component" value="Unassembled WGS sequence"/>
</dbReference>
<evidence type="ECO:0000259" key="1">
    <source>
        <dbReference type="PROSITE" id="PS50004"/>
    </source>
</evidence>
<proteinExistence type="predicted"/>
<dbReference type="SUPFAM" id="SSF49562">
    <property type="entry name" value="C2 domain (Calcium/lipid-binding domain, CaLB)"/>
    <property type="match status" value="1"/>
</dbReference>
<name>A0A438JRN1_VITVI</name>
<organism evidence="2 3">
    <name type="scientific">Vitis vinifera</name>
    <name type="common">Grape</name>
    <dbReference type="NCBI Taxonomy" id="29760"/>
    <lineage>
        <taxon>Eukaryota</taxon>
        <taxon>Viridiplantae</taxon>
        <taxon>Streptophyta</taxon>
        <taxon>Embryophyta</taxon>
        <taxon>Tracheophyta</taxon>
        <taxon>Spermatophyta</taxon>
        <taxon>Magnoliopsida</taxon>
        <taxon>eudicotyledons</taxon>
        <taxon>Gunneridae</taxon>
        <taxon>Pentapetalae</taxon>
        <taxon>rosids</taxon>
        <taxon>Vitales</taxon>
        <taxon>Vitaceae</taxon>
        <taxon>Viteae</taxon>
        <taxon>Vitis</taxon>
    </lineage>
</organism>
<dbReference type="PANTHER" id="PTHR47261">
    <property type="entry name" value="CALCIUM-DEPENDENT LIPID-BINDING (CALB DOMAIN) FAMILY PROTEIN"/>
    <property type="match status" value="1"/>
</dbReference>
<dbReference type="PANTHER" id="PTHR47261:SF2">
    <property type="entry name" value="CALCIUM-DEPENDENT LIPID-BINDING (CALB DOMAIN) FAMILY PROTEIN"/>
    <property type="match status" value="1"/>
</dbReference>
<dbReference type="InterPro" id="IPR000008">
    <property type="entry name" value="C2_dom"/>
</dbReference>
<protein>
    <recommendedName>
        <fullName evidence="1">C2 domain-containing protein</fullName>
    </recommendedName>
</protein>
<dbReference type="EMBL" id="QGNW01000030">
    <property type="protein sequence ID" value="RVX11606.1"/>
    <property type="molecule type" value="Genomic_DNA"/>
</dbReference>
<dbReference type="AlphaFoldDB" id="A0A438JRN1"/>
<dbReference type="Gene3D" id="2.60.40.150">
    <property type="entry name" value="C2 domain"/>
    <property type="match status" value="1"/>
</dbReference>
<evidence type="ECO:0000313" key="2">
    <source>
        <dbReference type="EMBL" id="RVX11606.1"/>
    </source>
</evidence>
<reference evidence="2 3" key="1">
    <citation type="journal article" date="2018" name="PLoS Genet.">
        <title>Population sequencing reveals clonal diversity and ancestral inbreeding in the grapevine cultivar Chardonnay.</title>
        <authorList>
            <person name="Roach M.J."/>
            <person name="Johnson D.L."/>
            <person name="Bohlmann J."/>
            <person name="van Vuuren H.J."/>
            <person name="Jones S.J."/>
            <person name="Pretorius I.S."/>
            <person name="Schmidt S.A."/>
            <person name="Borneman A.R."/>
        </authorList>
    </citation>
    <scope>NUCLEOTIDE SEQUENCE [LARGE SCALE GENOMIC DNA]</scope>
    <source>
        <strain evidence="3">cv. Chardonnay</strain>
        <tissue evidence="2">Leaf</tissue>
    </source>
</reference>
<dbReference type="InterPro" id="IPR035892">
    <property type="entry name" value="C2_domain_sf"/>
</dbReference>
<evidence type="ECO:0000313" key="3">
    <source>
        <dbReference type="Proteomes" id="UP000288805"/>
    </source>
</evidence>
<accession>A0A438JRN1</accession>